<organism evidence="2 3">
    <name type="scientific">Penstemon smallii</name>
    <dbReference type="NCBI Taxonomy" id="265156"/>
    <lineage>
        <taxon>Eukaryota</taxon>
        <taxon>Viridiplantae</taxon>
        <taxon>Streptophyta</taxon>
        <taxon>Embryophyta</taxon>
        <taxon>Tracheophyta</taxon>
        <taxon>Spermatophyta</taxon>
        <taxon>Magnoliopsida</taxon>
        <taxon>eudicotyledons</taxon>
        <taxon>Gunneridae</taxon>
        <taxon>Pentapetalae</taxon>
        <taxon>asterids</taxon>
        <taxon>lamiids</taxon>
        <taxon>Lamiales</taxon>
        <taxon>Plantaginaceae</taxon>
        <taxon>Cheloneae</taxon>
        <taxon>Penstemon</taxon>
    </lineage>
</organism>
<protein>
    <recommendedName>
        <fullName evidence="4">K Homology domain-containing protein</fullName>
    </recommendedName>
</protein>
<dbReference type="Proteomes" id="UP001634393">
    <property type="component" value="Unassembled WGS sequence"/>
</dbReference>
<accession>A0ABD3TFX8</accession>
<comment type="caution">
    <text evidence="2">The sequence shown here is derived from an EMBL/GenBank/DDBJ whole genome shotgun (WGS) entry which is preliminary data.</text>
</comment>
<name>A0ABD3TFX8_9LAMI</name>
<gene>
    <name evidence="2" type="ORF">ACJIZ3_010009</name>
</gene>
<proteinExistence type="predicted"/>
<feature type="region of interest" description="Disordered" evidence="1">
    <location>
        <begin position="1"/>
        <end position="24"/>
    </location>
</feature>
<dbReference type="EMBL" id="JBJXBP010000004">
    <property type="protein sequence ID" value="KAL3835273.1"/>
    <property type="molecule type" value="Genomic_DNA"/>
</dbReference>
<evidence type="ECO:0000313" key="3">
    <source>
        <dbReference type="Proteomes" id="UP001634393"/>
    </source>
</evidence>
<dbReference type="AlphaFoldDB" id="A0ABD3TFX8"/>
<keyword evidence="3" id="KW-1185">Reference proteome</keyword>
<evidence type="ECO:0008006" key="4">
    <source>
        <dbReference type="Google" id="ProtNLM"/>
    </source>
</evidence>
<evidence type="ECO:0000256" key="1">
    <source>
        <dbReference type="SAM" id="MobiDB-lite"/>
    </source>
</evidence>
<reference evidence="2 3" key="1">
    <citation type="submission" date="2024-12" db="EMBL/GenBank/DDBJ databases">
        <title>The unique morphological basis and parallel evolutionary history of personate flowers in Penstemon.</title>
        <authorList>
            <person name="Depatie T.H."/>
            <person name="Wessinger C.A."/>
        </authorList>
    </citation>
    <scope>NUCLEOTIDE SEQUENCE [LARGE SCALE GENOMIC DNA]</scope>
    <source>
        <strain evidence="2">WTNN_2</strain>
        <tissue evidence="2">Leaf</tissue>
    </source>
</reference>
<sequence>MPQFPSYMRRRDRSPPFNKFDGPGGLHPGGDFMMITLLLLGPVEGAGPMVFPDYQGAPQRRLGGFAGTTVDVVVPSFVISEAEITITDPKPGATETKTIIHGMPDQTRAAQSLIQAFVLSEIEAH</sequence>
<evidence type="ECO:0000313" key="2">
    <source>
        <dbReference type="EMBL" id="KAL3835273.1"/>
    </source>
</evidence>